<sequence>MKKDKVVCNVLCVGLVLLFGFVAMVGFGLFASASIPFQDSPMAPAGAIARNDAEMIIGIYLCLLGVVQLITTIIWRISVAVEYRGC</sequence>
<keyword evidence="1" id="KW-0812">Transmembrane</keyword>
<evidence type="ECO:0000256" key="1">
    <source>
        <dbReference type="SAM" id="Phobius"/>
    </source>
</evidence>
<dbReference type="HOGENOM" id="CLU_2493218_0_0_9"/>
<dbReference type="AlphaFoldDB" id="I5AX31"/>
<feature type="transmembrane region" description="Helical" evidence="1">
    <location>
        <begin position="55"/>
        <end position="75"/>
    </location>
</feature>
<gene>
    <name evidence="2" type="ORF">EubceDRAFT1_2643</name>
</gene>
<reference evidence="2 3" key="1">
    <citation type="submission" date="2010-08" db="EMBL/GenBank/DDBJ databases">
        <authorList>
            <consortium name="US DOE Joint Genome Institute (JGI-PGF)"/>
            <person name="Lucas S."/>
            <person name="Copeland A."/>
            <person name="Lapidus A."/>
            <person name="Cheng J.-F."/>
            <person name="Bruce D."/>
            <person name="Goodwin L."/>
            <person name="Pitluck S."/>
            <person name="Land M.L."/>
            <person name="Hauser L."/>
            <person name="Chang Y.-J."/>
            <person name="Anderson I.J."/>
            <person name="Johnson E."/>
            <person name="Mulhopadhyay B."/>
            <person name="Kyrpides N."/>
            <person name="Woyke T.J."/>
        </authorList>
    </citation>
    <scope>NUCLEOTIDE SEQUENCE [LARGE SCALE GENOMIC DNA]</scope>
    <source>
        <strain evidence="2 3">6</strain>
    </source>
</reference>
<keyword evidence="1" id="KW-0472">Membrane</keyword>
<name>I5AX31_EUBC6</name>
<accession>I5AX31</accession>
<organism evidence="2 3">
    <name type="scientific">Eubacterium cellulosolvens (strain ATCC 43171 / JCM 9499 / 6)</name>
    <name type="common">Cillobacterium cellulosolvens</name>
    <dbReference type="NCBI Taxonomy" id="633697"/>
    <lineage>
        <taxon>Bacteria</taxon>
        <taxon>Bacillati</taxon>
        <taxon>Bacillota</taxon>
        <taxon>Clostridia</taxon>
        <taxon>Eubacteriales</taxon>
        <taxon>Eubacteriaceae</taxon>
        <taxon>Eubacterium</taxon>
    </lineage>
</organism>
<dbReference type="EMBL" id="CM001487">
    <property type="protein sequence ID" value="EIM58354.1"/>
    <property type="molecule type" value="Genomic_DNA"/>
</dbReference>
<proteinExistence type="predicted"/>
<dbReference type="Proteomes" id="UP000005753">
    <property type="component" value="Chromosome"/>
</dbReference>
<feature type="transmembrane region" description="Helical" evidence="1">
    <location>
        <begin position="7"/>
        <end position="35"/>
    </location>
</feature>
<evidence type="ECO:0000313" key="3">
    <source>
        <dbReference type="Proteomes" id="UP000005753"/>
    </source>
</evidence>
<keyword evidence="1" id="KW-1133">Transmembrane helix</keyword>
<keyword evidence="3" id="KW-1185">Reference proteome</keyword>
<reference evidence="2 3" key="2">
    <citation type="submission" date="2012-02" db="EMBL/GenBank/DDBJ databases">
        <title>Improved High-Quality Draft sequence of Eubacterium cellulosolvens 6.</title>
        <authorList>
            <consortium name="US DOE Joint Genome Institute"/>
            <person name="Lucas S."/>
            <person name="Han J."/>
            <person name="Lapidus A."/>
            <person name="Cheng J.-F."/>
            <person name="Goodwin L."/>
            <person name="Pitluck S."/>
            <person name="Peters L."/>
            <person name="Mikhailova N."/>
            <person name="Gu W."/>
            <person name="Detter J.C."/>
            <person name="Han C."/>
            <person name="Tapia R."/>
            <person name="Land M."/>
            <person name="Hauser L."/>
            <person name="Kyrpides N."/>
            <person name="Ivanova N."/>
            <person name="Pagani I."/>
            <person name="Johnson E."/>
            <person name="Mukhopadhyay B."/>
            <person name="Anderson I."/>
            <person name="Woyke T."/>
        </authorList>
    </citation>
    <scope>NUCLEOTIDE SEQUENCE [LARGE SCALE GENOMIC DNA]</scope>
    <source>
        <strain evidence="2 3">6</strain>
    </source>
</reference>
<dbReference type="STRING" id="633697.EubceDRAFT1_2643"/>
<evidence type="ECO:0000313" key="2">
    <source>
        <dbReference type="EMBL" id="EIM58354.1"/>
    </source>
</evidence>
<protein>
    <submittedName>
        <fullName evidence="2">Uncharacterized protein</fullName>
    </submittedName>
</protein>